<feature type="domain" description="TM2" evidence="6">
    <location>
        <begin position="91"/>
        <end position="140"/>
    </location>
</feature>
<evidence type="ECO:0000256" key="4">
    <source>
        <dbReference type="ARBA" id="ARBA00023136"/>
    </source>
</evidence>
<dbReference type="InterPro" id="IPR007829">
    <property type="entry name" value="TM2"/>
</dbReference>
<reference evidence="7 8" key="1">
    <citation type="submission" date="2018-05" db="EMBL/GenBank/DDBJ databases">
        <title>Draft genome sequence of Streptococcus panodentis CCUG 70867T.</title>
        <authorList>
            <person name="Salva-Serra F."/>
            <person name="Mendez V."/>
            <person name="Jaen-Luchoro D."/>
            <person name="Gonzales-Siles L."/>
            <person name="Karlsson R."/>
            <person name="Engstrom-Jakobsson H."/>
            <person name="Busquets A."/>
            <person name="Gomila M."/>
            <person name="Pineiro-Iglesias B."/>
            <person name="Bennasar-Figueras A."/>
            <person name="Seeger M."/>
            <person name="Moore E."/>
        </authorList>
    </citation>
    <scope>NUCLEOTIDE SEQUENCE [LARGE SCALE GENOMIC DNA]</scope>
    <source>
        <strain evidence="7 8">CCUG 70867</strain>
    </source>
</reference>
<evidence type="ECO:0000256" key="1">
    <source>
        <dbReference type="ARBA" id="ARBA00004141"/>
    </source>
</evidence>
<evidence type="ECO:0000256" key="3">
    <source>
        <dbReference type="ARBA" id="ARBA00022989"/>
    </source>
</evidence>
<comment type="subcellular location">
    <subcellularLocation>
        <location evidence="1">Membrane</location>
        <topology evidence="1">Multi-pass membrane protein</topology>
    </subcellularLocation>
</comment>
<evidence type="ECO:0000313" key="8">
    <source>
        <dbReference type="Proteomes" id="UP001519349"/>
    </source>
</evidence>
<feature type="transmembrane region" description="Helical" evidence="5">
    <location>
        <begin position="95"/>
        <end position="113"/>
    </location>
</feature>
<sequence>MMAKIIKVTESEVTIAKDDSSVIKVLRSNLDFEPASGEIVEVYDTGEEIIVHRSRQTTADNLQDKININIVNENNNSQSQIVYGAGQGRLVNKMVYALLAIFLGTFGVHQFYAGKIGSGFMYLIFSWTGIPTIVSLFQGISALLRPADANGNIFV</sequence>
<evidence type="ECO:0000256" key="2">
    <source>
        <dbReference type="ARBA" id="ARBA00022692"/>
    </source>
</evidence>
<evidence type="ECO:0000313" key="7">
    <source>
        <dbReference type="EMBL" id="MBP2620454.1"/>
    </source>
</evidence>
<keyword evidence="8" id="KW-1185">Reference proteome</keyword>
<evidence type="ECO:0000259" key="6">
    <source>
        <dbReference type="Pfam" id="PF05154"/>
    </source>
</evidence>
<keyword evidence="3 5" id="KW-1133">Transmembrane helix</keyword>
<dbReference type="EMBL" id="QFAY01000005">
    <property type="protein sequence ID" value="MBP2620454.1"/>
    <property type="molecule type" value="Genomic_DNA"/>
</dbReference>
<gene>
    <name evidence="7" type="ORF">DHL47_03705</name>
</gene>
<proteinExistence type="predicted"/>
<comment type="caution">
    <text evidence="7">The sequence shown here is derived from an EMBL/GenBank/DDBJ whole genome shotgun (WGS) entry which is preliminary data.</text>
</comment>
<dbReference type="Proteomes" id="UP001519349">
    <property type="component" value="Unassembled WGS sequence"/>
</dbReference>
<keyword evidence="4 5" id="KW-0472">Membrane</keyword>
<accession>A0ABS5AV60</accession>
<feature type="transmembrane region" description="Helical" evidence="5">
    <location>
        <begin position="119"/>
        <end position="137"/>
    </location>
</feature>
<dbReference type="Pfam" id="PF05154">
    <property type="entry name" value="TM2"/>
    <property type="match status" value="1"/>
</dbReference>
<protein>
    <recommendedName>
        <fullName evidence="6">TM2 domain-containing protein</fullName>
    </recommendedName>
</protein>
<evidence type="ECO:0000256" key="5">
    <source>
        <dbReference type="SAM" id="Phobius"/>
    </source>
</evidence>
<organism evidence="7 8">
    <name type="scientific">Streptococcus panodentis</name>
    <dbReference type="NCBI Taxonomy" id="1581472"/>
    <lineage>
        <taxon>Bacteria</taxon>
        <taxon>Bacillati</taxon>
        <taxon>Bacillota</taxon>
        <taxon>Bacilli</taxon>
        <taxon>Lactobacillales</taxon>
        <taxon>Streptococcaceae</taxon>
        <taxon>Streptococcus</taxon>
    </lineage>
</organism>
<keyword evidence="2 5" id="KW-0812">Transmembrane</keyword>
<name>A0ABS5AV60_9STRE</name>